<protein>
    <submittedName>
        <fullName evidence="1">Uncharacterized protein</fullName>
    </submittedName>
</protein>
<dbReference type="PANTHER" id="PTHR36166">
    <property type="entry name" value="CHROMOSOME 9, WHOLE GENOME SHOTGUN SEQUENCE"/>
    <property type="match status" value="1"/>
</dbReference>
<reference evidence="1 2" key="1">
    <citation type="submission" date="2018-02" db="EMBL/GenBank/DDBJ databases">
        <title>The genomes of Aspergillus section Nigri reveals drivers in fungal speciation.</title>
        <authorList>
            <consortium name="DOE Joint Genome Institute"/>
            <person name="Vesth T.C."/>
            <person name="Nybo J."/>
            <person name="Theobald S."/>
            <person name="Brandl J."/>
            <person name="Frisvad J.C."/>
            <person name="Nielsen K.F."/>
            <person name="Lyhne E.K."/>
            <person name="Kogle M.E."/>
            <person name="Kuo A."/>
            <person name="Riley R."/>
            <person name="Clum A."/>
            <person name="Nolan M."/>
            <person name="Lipzen A."/>
            <person name="Salamov A."/>
            <person name="Henrissat B."/>
            <person name="Wiebenga A."/>
            <person name="De vries R.P."/>
            <person name="Grigoriev I.V."/>
            <person name="Mortensen U.H."/>
            <person name="Andersen M.R."/>
            <person name="Baker S.E."/>
        </authorList>
    </citation>
    <scope>NUCLEOTIDE SEQUENCE [LARGE SCALE GENOMIC DNA]</scope>
    <source>
        <strain evidence="1 2">CBS 121057</strain>
    </source>
</reference>
<accession>A0A319EH23</accession>
<proteinExistence type="predicted"/>
<dbReference type="OrthoDB" id="509124at2759"/>
<keyword evidence="2" id="KW-1185">Reference proteome</keyword>
<dbReference type="PANTHER" id="PTHR36166:SF1">
    <property type="entry name" value="SRPBCC DOMAIN-CONTAINING PROTEIN"/>
    <property type="match status" value="1"/>
</dbReference>
<dbReference type="AlphaFoldDB" id="A0A319EH23"/>
<gene>
    <name evidence="1" type="ORF">BO78DRAFT_394805</name>
</gene>
<dbReference type="InterPro" id="IPR019587">
    <property type="entry name" value="Polyketide_cyclase/dehydratase"/>
</dbReference>
<sequence>MHPVTTTVEIAASPSTVREKFLDFASIPKYTPTGFIRAIVPADNKAPMTLQPGDKLTCTVGYGKMKFGAAVWNNTPELFSWGGSLPGIFTGEHRFVFEKVAGQPNRTRLVHEEHFSGLFGFVMGEGFVARSAGWAEKTKTGFESFNRDFKAWVEEK</sequence>
<dbReference type="VEuPathDB" id="FungiDB:BO78DRAFT_394805"/>
<dbReference type="EMBL" id="KZ826326">
    <property type="protein sequence ID" value="PYI09597.1"/>
    <property type="molecule type" value="Genomic_DNA"/>
</dbReference>
<dbReference type="Proteomes" id="UP000248423">
    <property type="component" value="Unassembled WGS sequence"/>
</dbReference>
<dbReference type="CDD" id="cd07822">
    <property type="entry name" value="SRPBCC_4"/>
    <property type="match status" value="1"/>
</dbReference>
<dbReference type="Gene3D" id="3.30.530.20">
    <property type="match status" value="1"/>
</dbReference>
<dbReference type="InterPro" id="IPR023393">
    <property type="entry name" value="START-like_dom_sf"/>
</dbReference>
<evidence type="ECO:0000313" key="2">
    <source>
        <dbReference type="Proteomes" id="UP000248423"/>
    </source>
</evidence>
<organism evidence="1 2">
    <name type="scientific">Aspergillus sclerotiicarbonarius (strain CBS 121057 / IBT 28362)</name>
    <dbReference type="NCBI Taxonomy" id="1448318"/>
    <lineage>
        <taxon>Eukaryota</taxon>
        <taxon>Fungi</taxon>
        <taxon>Dikarya</taxon>
        <taxon>Ascomycota</taxon>
        <taxon>Pezizomycotina</taxon>
        <taxon>Eurotiomycetes</taxon>
        <taxon>Eurotiomycetidae</taxon>
        <taxon>Eurotiales</taxon>
        <taxon>Aspergillaceae</taxon>
        <taxon>Aspergillus</taxon>
        <taxon>Aspergillus subgen. Circumdati</taxon>
    </lineage>
</organism>
<name>A0A319EH23_ASPSB</name>
<evidence type="ECO:0000313" key="1">
    <source>
        <dbReference type="EMBL" id="PYI09597.1"/>
    </source>
</evidence>
<dbReference type="SUPFAM" id="SSF55961">
    <property type="entry name" value="Bet v1-like"/>
    <property type="match status" value="1"/>
</dbReference>
<dbReference type="STRING" id="1448318.A0A319EH23"/>
<dbReference type="Pfam" id="PF10604">
    <property type="entry name" value="Polyketide_cyc2"/>
    <property type="match status" value="1"/>
</dbReference>